<organism evidence="3 4">
    <name type="scientific">Corallococcus macrosporus DSM 14697</name>
    <dbReference type="NCBI Taxonomy" id="1189310"/>
    <lineage>
        <taxon>Bacteria</taxon>
        <taxon>Pseudomonadati</taxon>
        <taxon>Myxococcota</taxon>
        <taxon>Myxococcia</taxon>
        <taxon>Myxococcales</taxon>
        <taxon>Cystobacterineae</taxon>
        <taxon>Myxococcaceae</taxon>
        <taxon>Corallococcus</taxon>
    </lineage>
</organism>
<dbReference type="GO" id="GO:0004519">
    <property type="term" value="F:endonuclease activity"/>
    <property type="evidence" value="ECO:0007669"/>
    <property type="project" value="InterPro"/>
</dbReference>
<dbReference type="InterPro" id="IPR002711">
    <property type="entry name" value="HNH"/>
</dbReference>
<dbReference type="Pfam" id="PF01844">
    <property type="entry name" value="HNH"/>
    <property type="match status" value="1"/>
</dbReference>
<keyword evidence="4" id="KW-1185">Reference proteome</keyword>
<evidence type="ECO:0000256" key="1">
    <source>
        <dbReference type="SAM" id="MobiDB-lite"/>
    </source>
</evidence>
<evidence type="ECO:0000313" key="3">
    <source>
        <dbReference type="EMBL" id="ATB51112.1"/>
    </source>
</evidence>
<dbReference type="Proteomes" id="UP000217343">
    <property type="component" value="Chromosome"/>
</dbReference>
<dbReference type="CDD" id="cd00085">
    <property type="entry name" value="HNHc"/>
    <property type="match status" value="1"/>
</dbReference>
<dbReference type="GO" id="GO:0008270">
    <property type="term" value="F:zinc ion binding"/>
    <property type="evidence" value="ECO:0007669"/>
    <property type="project" value="InterPro"/>
</dbReference>
<dbReference type="KEGG" id="mmas:MYMAC_006769"/>
<protein>
    <recommendedName>
        <fullName evidence="2">HNH domain-containing protein</fullName>
    </recommendedName>
</protein>
<dbReference type="AlphaFoldDB" id="A0A250K608"/>
<dbReference type="RefSeq" id="WP_095961102.1">
    <property type="nucleotide sequence ID" value="NZ_CP022203.1"/>
</dbReference>
<name>A0A250K608_9BACT</name>
<dbReference type="EMBL" id="CP022203">
    <property type="protein sequence ID" value="ATB51112.1"/>
    <property type="molecule type" value="Genomic_DNA"/>
</dbReference>
<dbReference type="InterPro" id="IPR003615">
    <property type="entry name" value="HNH_nuc"/>
</dbReference>
<dbReference type="GO" id="GO:0003676">
    <property type="term" value="F:nucleic acid binding"/>
    <property type="evidence" value="ECO:0007669"/>
    <property type="project" value="InterPro"/>
</dbReference>
<reference evidence="3 4" key="1">
    <citation type="submission" date="2017-06" db="EMBL/GenBank/DDBJ databases">
        <title>Sequencing and comparative analysis of myxobacterial genomes.</title>
        <authorList>
            <person name="Rupp O."/>
            <person name="Goesmann A."/>
            <person name="Sogaard-Andersen L."/>
        </authorList>
    </citation>
    <scope>NUCLEOTIDE SEQUENCE [LARGE SCALE GENOMIC DNA]</scope>
    <source>
        <strain evidence="3 4">DSM 14697</strain>
    </source>
</reference>
<gene>
    <name evidence="3" type="ORF">MYMAC_006769</name>
</gene>
<dbReference type="OrthoDB" id="9802901at2"/>
<accession>A0A250K608</accession>
<feature type="compositionally biased region" description="Basic and acidic residues" evidence="1">
    <location>
        <begin position="46"/>
        <end position="86"/>
    </location>
</feature>
<feature type="region of interest" description="Disordered" evidence="1">
    <location>
        <begin position="40"/>
        <end position="128"/>
    </location>
</feature>
<evidence type="ECO:0000313" key="4">
    <source>
        <dbReference type="Proteomes" id="UP000217343"/>
    </source>
</evidence>
<sequence>MHTLYLVLLAVAVATPSTRELPAAPSPFAPVPLLESVIPDGQPVISRKDKDKAQEKNKKDRSGKAFTKRQKEIVKERNAKENDGKVRCANCDTETVPGKRHQRGVTPPSNEAHVDHKRARSRGGAGEVENGQVLCRKCNLKKGARHSCDGKAK</sequence>
<evidence type="ECO:0000259" key="2">
    <source>
        <dbReference type="Pfam" id="PF01844"/>
    </source>
</evidence>
<proteinExistence type="predicted"/>
<feature type="domain" description="HNH" evidence="2">
    <location>
        <begin position="105"/>
        <end position="145"/>
    </location>
</feature>
<dbReference type="Gene3D" id="1.10.30.50">
    <property type="match status" value="1"/>
</dbReference>